<dbReference type="CDD" id="cd02440">
    <property type="entry name" value="AdoMet_MTases"/>
    <property type="match status" value="1"/>
</dbReference>
<dbReference type="SUPFAM" id="SSF53335">
    <property type="entry name" value="S-adenosyl-L-methionine-dependent methyltransferases"/>
    <property type="match status" value="1"/>
</dbReference>
<organism evidence="2 3">
    <name type="scientific">Thioalkalivibrio denitrificans</name>
    <dbReference type="NCBI Taxonomy" id="108003"/>
    <lineage>
        <taxon>Bacteria</taxon>
        <taxon>Pseudomonadati</taxon>
        <taxon>Pseudomonadota</taxon>
        <taxon>Gammaproteobacteria</taxon>
        <taxon>Chromatiales</taxon>
        <taxon>Ectothiorhodospiraceae</taxon>
        <taxon>Thioalkalivibrio</taxon>
    </lineage>
</organism>
<dbReference type="InterPro" id="IPR041698">
    <property type="entry name" value="Methyltransf_25"/>
</dbReference>
<evidence type="ECO:0000313" key="2">
    <source>
        <dbReference type="EMBL" id="OOG28656.1"/>
    </source>
</evidence>
<reference evidence="2 3" key="1">
    <citation type="submission" date="2017-02" db="EMBL/GenBank/DDBJ databases">
        <title>Genomic diversity within the haloalkaliphilic genus Thioalkalivibrio.</title>
        <authorList>
            <person name="Ahn A.-C."/>
            <person name="Meier-Kolthoff J."/>
            <person name="Overmars L."/>
            <person name="Richter M."/>
            <person name="Woyke T."/>
            <person name="Sorokin D.Y."/>
            <person name="Muyzer G."/>
        </authorList>
    </citation>
    <scope>NUCLEOTIDE SEQUENCE [LARGE SCALE GENOMIC DNA]</scope>
    <source>
        <strain evidence="2 3">ALJD</strain>
    </source>
</reference>
<protein>
    <submittedName>
        <fullName evidence="2">SAM-dependent methyltransferase</fullName>
    </submittedName>
</protein>
<keyword evidence="2" id="KW-0489">Methyltransferase</keyword>
<dbReference type="Proteomes" id="UP000189462">
    <property type="component" value="Unassembled WGS sequence"/>
</dbReference>
<evidence type="ECO:0000313" key="3">
    <source>
        <dbReference type="Proteomes" id="UP000189462"/>
    </source>
</evidence>
<dbReference type="STRING" id="108003.B1C78_01260"/>
<accession>A0A1V3NVA0</accession>
<dbReference type="GO" id="GO:0008168">
    <property type="term" value="F:methyltransferase activity"/>
    <property type="evidence" value="ECO:0007669"/>
    <property type="project" value="UniProtKB-KW"/>
</dbReference>
<keyword evidence="3" id="KW-1185">Reference proteome</keyword>
<gene>
    <name evidence="2" type="ORF">B1C78_01260</name>
</gene>
<dbReference type="AlphaFoldDB" id="A0A1V3NVA0"/>
<keyword evidence="2" id="KW-0808">Transferase</keyword>
<name>A0A1V3NVA0_9GAMM</name>
<dbReference type="InterPro" id="IPR029063">
    <property type="entry name" value="SAM-dependent_MTases_sf"/>
</dbReference>
<dbReference type="GO" id="GO:0032259">
    <property type="term" value="P:methylation"/>
    <property type="evidence" value="ECO:0007669"/>
    <property type="project" value="UniProtKB-KW"/>
</dbReference>
<proteinExistence type="predicted"/>
<sequence length="200" mass="22125">MPDSMHEKWDTRYRDADVSEARPCRVLAEFAHLLPERGRALDLAAGLGGNAKLLAEAGLDTEAWDISPVAVEKLNEYARTRGLPLEAVVRDVENAPPVEHSFDVIVVSRFLERPLVPALIGALRPGGLVFYETFTREKVDETGPSNPDFRLAPNELLTLFSPLRLVAYREEGVIGDTGRGWRNEAMLIGMKVDQPPPLKG</sequence>
<dbReference type="EMBL" id="MVBK01000006">
    <property type="protein sequence ID" value="OOG28656.1"/>
    <property type="molecule type" value="Genomic_DNA"/>
</dbReference>
<dbReference type="Pfam" id="PF13649">
    <property type="entry name" value="Methyltransf_25"/>
    <property type="match status" value="1"/>
</dbReference>
<feature type="domain" description="Methyltransferase" evidence="1">
    <location>
        <begin position="41"/>
        <end position="127"/>
    </location>
</feature>
<comment type="caution">
    <text evidence="2">The sequence shown here is derived from an EMBL/GenBank/DDBJ whole genome shotgun (WGS) entry which is preliminary data.</text>
</comment>
<evidence type="ECO:0000259" key="1">
    <source>
        <dbReference type="Pfam" id="PF13649"/>
    </source>
</evidence>
<dbReference type="Gene3D" id="3.40.50.150">
    <property type="entry name" value="Vaccinia Virus protein VP39"/>
    <property type="match status" value="1"/>
</dbReference>